<dbReference type="Gene3D" id="1.10.260.40">
    <property type="entry name" value="lambda repressor-like DNA-binding domains"/>
    <property type="match status" value="1"/>
</dbReference>
<proteinExistence type="predicted"/>
<comment type="caution">
    <text evidence="2">The sequence shown here is derived from an EMBL/GenBank/DDBJ whole genome shotgun (WGS) entry which is preliminary data.</text>
</comment>
<accession>A0A4S8N6A1</accession>
<dbReference type="Proteomes" id="UP000307087">
    <property type="component" value="Unassembled WGS sequence"/>
</dbReference>
<dbReference type="InterPro" id="IPR001387">
    <property type="entry name" value="Cro/C1-type_HTH"/>
</dbReference>
<dbReference type="Pfam" id="PF01381">
    <property type="entry name" value="HTH_3"/>
    <property type="match status" value="1"/>
</dbReference>
<evidence type="ECO:0000313" key="2">
    <source>
        <dbReference type="EMBL" id="THV10439.1"/>
    </source>
</evidence>
<organism evidence="2 3">
    <name type="scientific">Nocardioides caeni</name>
    <dbReference type="NCBI Taxonomy" id="574700"/>
    <lineage>
        <taxon>Bacteria</taxon>
        <taxon>Bacillati</taxon>
        <taxon>Actinomycetota</taxon>
        <taxon>Actinomycetes</taxon>
        <taxon>Propionibacteriales</taxon>
        <taxon>Nocardioidaceae</taxon>
        <taxon>Nocardioides</taxon>
    </lineage>
</organism>
<dbReference type="InterPro" id="IPR010982">
    <property type="entry name" value="Lambda_DNA-bd_dom_sf"/>
</dbReference>
<evidence type="ECO:0000259" key="1">
    <source>
        <dbReference type="PROSITE" id="PS50943"/>
    </source>
</evidence>
<dbReference type="GO" id="GO:0003677">
    <property type="term" value="F:DNA binding"/>
    <property type="evidence" value="ECO:0007669"/>
    <property type="project" value="InterPro"/>
</dbReference>
<reference evidence="2 3" key="1">
    <citation type="journal article" date="2009" name="Int. J. Syst. Evol. Microbiol.">
        <title>Nocardioides caeni sp. nov., isolated from wastewater.</title>
        <authorList>
            <person name="Yoon J.H."/>
            <person name="Kang S.J."/>
            <person name="Park S."/>
            <person name="Kim W."/>
            <person name="Oh T.K."/>
        </authorList>
    </citation>
    <scope>NUCLEOTIDE SEQUENCE [LARGE SCALE GENOMIC DNA]</scope>
    <source>
        <strain evidence="2 3">DSM 23134</strain>
    </source>
</reference>
<feature type="domain" description="HTH cro/C1-type" evidence="1">
    <location>
        <begin position="32"/>
        <end position="85"/>
    </location>
</feature>
<evidence type="ECO:0000313" key="3">
    <source>
        <dbReference type="Proteomes" id="UP000307087"/>
    </source>
</evidence>
<dbReference type="PROSITE" id="PS50943">
    <property type="entry name" value="HTH_CROC1"/>
    <property type="match status" value="1"/>
</dbReference>
<sequence length="112" mass="11787">MNGGNGGMTLQRKSRISPRDRAVKVGKFAAAVAARRQEINMSQIDVADLAGVARTSVAALEAGRNVSLDTLLAILDVLGLHLELARGAATTLGVSAQLEQTYDLVDRPDDDS</sequence>
<protein>
    <submittedName>
        <fullName evidence="2">Helix-turn-helix transcriptional regulator</fullName>
    </submittedName>
</protein>
<name>A0A4S8N6A1_9ACTN</name>
<dbReference type="EMBL" id="STGW01000010">
    <property type="protein sequence ID" value="THV10439.1"/>
    <property type="molecule type" value="Genomic_DNA"/>
</dbReference>
<gene>
    <name evidence="2" type="ORF">E9934_13970</name>
</gene>
<dbReference type="CDD" id="cd00093">
    <property type="entry name" value="HTH_XRE"/>
    <property type="match status" value="1"/>
</dbReference>
<dbReference type="SUPFAM" id="SSF47413">
    <property type="entry name" value="lambda repressor-like DNA-binding domains"/>
    <property type="match status" value="1"/>
</dbReference>
<dbReference type="OrthoDB" id="5194757at2"/>
<dbReference type="AlphaFoldDB" id="A0A4S8N6A1"/>
<dbReference type="SMART" id="SM00530">
    <property type="entry name" value="HTH_XRE"/>
    <property type="match status" value="1"/>
</dbReference>
<dbReference type="RefSeq" id="WP_136563517.1">
    <property type="nucleotide sequence ID" value="NZ_BAABLS010000006.1"/>
</dbReference>
<keyword evidence="3" id="KW-1185">Reference proteome</keyword>